<dbReference type="CDD" id="cd22265">
    <property type="entry name" value="UDM1_RNF168"/>
    <property type="match status" value="1"/>
</dbReference>
<dbReference type="PANTHER" id="PTHR10108">
    <property type="entry name" value="SAM-DEPENDENT METHYLTRANSFERASE"/>
    <property type="match status" value="1"/>
</dbReference>
<accession>A0A5P1ELW6</accession>
<dbReference type="AlphaFoldDB" id="A0A5P1ELW6"/>
<keyword evidence="3 6" id="KW-0489">Methyltransferase</keyword>
<dbReference type="Pfam" id="PF03141">
    <property type="entry name" value="Methyltransf_29"/>
    <property type="match status" value="1"/>
</dbReference>
<dbReference type="InterPro" id="IPR029063">
    <property type="entry name" value="SAM-dependent_MTases_sf"/>
</dbReference>
<evidence type="ECO:0000313" key="8">
    <source>
        <dbReference type="Proteomes" id="UP000243459"/>
    </source>
</evidence>
<proteinExistence type="inferred from homology"/>
<keyword evidence="6" id="KW-0812">Transmembrane</keyword>
<dbReference type="EC" id="2.1.1.-" evidence="6"/>
<evidence type="ECO:0000256" key="6">
    <source>
        <dbReference type="RuleBase" id="RU366043"/>
    </source>
</evidence>
<dbReference type="GO" id="GO:0005768">
    <property type="term" value="C:endosome"/>
    <property type="evidence" value="ECO:0007669"/>
    <property type="project" value="TreeGrafter"/>
</dbReference>
<organism evidence="7 8">
    <name type="scientific">Asparagus officinalis</name>
    <name type="common">Garden asparagus</name>
    <dbReference type="NCBI Taxonomy" id="4686"/>
    <lineage>
        <taxon>Eukaryota</taxon>
        <taxon>Viridiplantae</taxon>
        <taxon>Streptophyta</taxon>
        <taxon>Embryophyta</taxon>
        <taxon>Tracheophyta</taxon>
        <taxon>Spermatophyta</taxon>
        <taxon>Magnoliopsida</taxon>
        <taxon>Liliopsida</taxon>
        <taxon>Asparagales</taxon>
        <taxon>Asparagaceae</taxon>
        <taxon>Asparagoideae</taxon>
        <taxon>Asparagus</taxon>
    </lineage>
</organism>
<dbReference type="GO" id="GO:0005802">
    <property type="term" value="C:trans-Golgi network"/>
    <property type="evidence" value="ECO:0007669"/>
    <property type="project" value="TreeGrafter"/>
</dbReference>
<keyword evidence="6" id="KW-0472">Membrane</keyword>
<evidence type="ECO:0000256" key="2">
    <source>
        <dbReference type="ARBA" id="ARBA00008361"/>
    </source>
</evidence>
<evidence type="ECO:0000256" key="1">
    <source>
        <dbReference type="ARBA" id="ARBA00004606"/>
    </source>
</evidence>
<gene>
    <name evidence="7" type="ORF">A4U43_C06F14370</name>
</gene>
<dbReference type="Gramene" id="ONK66995">
    <property type="protein sequence ID" value="ONK66995"/>
    <property type="gene ID" value="A4U43_C06F14370"/>
</dbReference>
<comment type="similarity">
    <text evidence="2 6">Belongs to the methyltransferase superfamily.</text>
</comment>
<name>A0A5P1ELW6_ASPOF</name>
<keyword evidence="6" id="KW-1133">Transmembrane helix</keyword>
<dbReference type="GO" id="GO:0032259">
    <property type="term" value="P:methylation"/>
    <property type="evidence" value="ECO:0007669"/>
    <property type="project" value="UniProtKB-KW"/>
</dbReference>
<dbReference type="Pfam" id="PF06212">
    <property type="entry name" value="GRIM-19"/>
    <property type="match status" value="1"/>
</dbReference>
<evidence type="ECO:0000313" key="7">
    <source>
        <dbReference type="EMBL" id="ONK66995.1"/>
    </source>
</evidence>
<keyword evidence="8" id="KW-1185">Reference proteome</keyword>
<keyword evidence="6" id="KW-0325">Glycoprotein</keyword>
<dbReference type="GO" id="GO:0008168">
    <property type="term" value="F:methyltransferase activity"/>
    <property type="evidence" value="ECO:0007669"/>
    <property type="project" value="UniProtKB-UniRule"/>
</dbReference>
<dbReference type="SUPFAM" id="SSF53335">
    <property type="entry name" value="S-adenosyl-L-methionine-dependent methyltransferases"/>
    <property type="match status" value="1"/>
</dbReference>
<evidence type="ECO:0000256" key="3">
    <source>
        <dbReference type="ARBA" id="ARBA00022603"/>
    </source>
</evidence>
<keyword evidence="4 6" id="KW-0735">Signal-anchor</keyword>
<protein>
    <recommendedName>
        <fullName evidence="6">Methyltransferase</fullName>
        <ecNumber evidence="6">2.1.1.-</ecNumber>
    </recommendedName>
</protein>
<dbReference type="EMBL" id="CM007386">
    <property type="protein sequence ID" value="ONK66995.1"/>
    <property type="molecule type" value="Genomic_DNA"/>
</dbReference>
<dbReference type="GO" id="GO:0016020">
    <property type="term" value="C:membrane"/>
    <property type="evidence" value="ECO:0007669"/>
    <property type="project" value="UniProtKB-SubCell"/>
</dbReference>
<reference evidence="8" key="1">
    <citation type="journal article" date="2017" name="Nat. Commun.">
        <title>The asparagus genome sheds light on the origin and evolution of a young Y chromosome.</title>
        <authorList>
            <person name="Harkess A."/>
            <person name="Zhou J."/>
            <person name="Xu C."/>
            <person name="Bowers J.E."/>
            <person name="Van der Hulst R."/>
            <person name="Ayyampalayam S."/>
            <person name="Mercati F."/>
            <person name="Riccardi P."/>
            <person name="McKain M.R."/>
            <person name="Kakrana A."/>
            <person name="Tang H."/>
            <person name="Ray J."/>
            <person name="Groenendijk J."/>
            <person name="Arikit S."/>
            <person name="Mathioni S.M."/>
            <person name="Nakano M."/>
            <person name="Shan H."/>
            <person name="Telgmann-Rauber A."/>
            <person name="Kanno A."/>
            <person name="Yue Z."/>
            <person name="Chen H."/>
            <person name="Li W."/>
            <person name="Chen Y."/>
            <person name="Xu X."/>
            <person name="Zhang Y."/>
            <person name="Luo S."/>
            <person name="Chen H."/>
            <person name="Gao J."/>
            <person name="Mao Z."/>
            <person name="Pires J.C."/>
            <person name="Luo M."/>
            <person name="Kudrna D."/>
            <person name="Wing R.A."/>
            <person name="Meyers B.C."/>
            <person name="Yi K."/>
            <person name="Kong H."/>
            <person name="Lavrijsen P."/>
            <person name="Sunseri F."/>
            <person name="Falavigna A."/>
            <person name="Ye Y."/>
            <person name="Leebens-Mack J.H."/>
            <person name="Chen G."/>
        </authorList>
    </citation>
    <scope>NUCLEOTIDE SEQUENCE [LARGE SCALE GENOMIC DNA]</scope>
    <source>
        <strain evidence="8">cv. DH0086</strain>
    </source>
</reference>
<dbReference type="Proteomes" id="UP000243459">
    <property type="component" value="Chromosome 6"/>
</dbReference>
<dbReference type="InterPro" id="IPR004159">
    <property type="entry name" value="Put_SAM_MeTrfase"/>
</dbReference>
<sequence>MGMIRKKPEMTSVKEMPVLQDGRPLGGFAPVRYARRIPTKGPSAVAIFLAAFGAFSWGMYQVGKGNKIRRALKEEKYAARRAILPLLQAEEDERFVKEWKKYLEEEARIMKDVPGWKVGESVYHSGRWTPPATGELRPDVCLINLSLETLNRYVAYSWKQMEQCFAASEGQHASSALEYGTRFSRSLGFSSEDDGEVTQSNESIFAEEGDDVALKSIPVCDDRHSELIPCLDRHLIYQLRLKLDLSLMEHYERHCPPVERRYNCLIPPPPGYKVPIKWPKSRDEVWQANIPHTHLAHEKSDQNWMVVKGDKIEFPGGGTHFHYGADKYIASLANPPLCRSDDDPDAVWGVPMQACITPYSEQNHRDQGSGLAPWPARLASPPPRLADIDYTANMFKKDMEIWQQRVENYWKLLGRKIKPNTIRNIMDMKANLGSFAAALRDKDVWVMNVVPEDGLNTLKIVYDRGLIGSIHDWCEAYSTYPRTYDLLHAWTVFSGIEKKGCSAEDLLLEMDRILRPTGFIIVRDSKLIIEFIKKHLNALHWEEVALVDAEPNSDPQDGDAILVIQKKMWLVDDILKDSA</sequence>
<dbReference type="PANTHER" id="PTHR10108:SF1120">
    <property type="entry name" value="METHYLTRANSFERASE PMT8-RELATED"/>
    <property type="match status" value="1"/>
</dbReference>
<feature type="transmembrane region" description="Helical" evidence="6">
    <location>
        <begin position="42"/>
        <end position="60"/>
    </location>
</feature>
<comment type="subcellular location">
    <subcellularLocation>
        <location evidence="5">Endomembrane system</location>
        <topology evidence="5">Single-pass membrane protein</topology>
    </subcellularLocation>
    <subcellularLocation>
        <location evidence="1 6">Membrane</location>
        <topology evidence="1 6">Single-pass type II membrane protein</topology>
    </subcellularLocation>
</comment>
<evidence type="ECO:0000256" key="4">
    <source>
        <dbReference type="ARBA" id="ARBA00022968"/>
    </source>
</evidence>
<dbReference type="InterPro" id="IPR009346">
    <property type="entry name" value="GRIM-19"/>
</dbReference>
<keyword evidence="6" id="KW-0808">Transferase</keyword>
<evidence type="ECO:0000256" key="5">
    <source>
        <dbReference type="ARBA" id="ARBA00037847"/>
    </source>
</evidence>